<comment type="subcellular location">
    <subcellularLocation>
        <location evidence="1 11">Cell membrane</location>
        <topology evidence="1 11">Multi-pass membrane protein</topology>
    </subcellularLocation>
</comment>
<dbReference type="EMBL" id="MBFT01000495">
    <property type="protein sequence ID" value="PVU90169.1"/>
    <property type="molecule type" value="Genomic_DNA"/>
</dbReference>
<comment type="function">
    <text evidence="10 11">Polymerizes chitin, a structural polymer of the cell wall and septum, by transferring the sugar moiety of UDP-GlcNAc to the non-reducing end of the growing chitin polymer.</text>
</comment>
<evidence type="ECO:0000256" key="12">
    <source>
        <dbReference type="SAM" id="MobiDB-lite"/>
    </source>
</evidence>
<feature type="transmembrane region" description="Helical" evidence="11">
    <location>
        <begin position="658"/>
        <end position="678"/>
    </location>
</feature>
<dbReference type="GO" id="GO:0071555">
    <property type="term" value="P:cell wall organization"/>
    <property type="evidence" value="ECO:0007669"/>
    <property type="project" value="UniProtKB-KW"/>
</dbReference>
<organism evidence="14 15">
    <name type="scientific">Furculomyces boomerangus</name>
    <dbReference type="NCBI Taxonomy" id="61424"/>
    <lineage>
        <taxon>Eukaryota</taxon>
        <taxon>Fungi</taxon>
        <taxon>Fungi incertae sedis</taxon>
        <taxon>Zoopagomycota</taxon>
        <taxon>Kickxellomycotina</taxon>
        <taxon>Harpellomycetes</taxon>
        <taxon>Harpellales</taxon>
        <taxon>Harpellaceae</taxon>
        <taxon>Furculomyces</taxon>
    </lineage>
</organism>
<dbReference type="AlphaFoldDB" id="A0A2T9YCX9"/>
<name>A0A2T9YCX9_9FUNG</name>
<gene>
    <name evidence="14" type="ORF">BB559_004760</name>
</gene>
<evidence type="ECO:0000313" key="14">
    <source>
        <dbReference type="EMBL" id="PVU90169.1"/>
    </source>
</evidence>
<evidence type="ECO:0000256" key="1">
    <source>
        <dbReference type="ARBA" id="ARBA00004651"/>
    </source>
</evidence>
<evidence type="ECO:0000256" key="2">
    <source>
        <dbReference type="ARBA" id="ARBA00012543"/>
    </source>
</evidence>
<evidence type="ECO:0000256" key="5">
    <source>
        <dbReference type="ARBA" id="ARBA00022679"/>
    </source>
</evidence>
<dbReference type="SUPFAM" id="SSF53448">
    <property type="entry name" value="Nucleotide-diphospho-sugar transferases"/>
    <property type="match status" value="1"/>
</dbReference>
<feature type="transmembrane region" description="Helical" evidence="11">
    <location>
        <begin position="781"/>
        <end position="800"/>
    </location>
</feature>
<feature type="region of interest" description="Disordered" evidence="12">
    <location>
        <begin position="1"/>
        <end position="54"/>
    </location>
</feature>
<dbReference type="PANTHER" id="PTHR22914:SF9">
    <property type="entry name" value="CHITIN SYNTHASE 1"/>
    <property type="match status" value="1"/>
</dbReference>
<comment type="similarity">
    <text evidence="11">Belongs to the chitin synthase family.</text>
</comment>
<reference evidence="14 15" key="1">
    <citation type="journal article" date="2018" name="MBio">
        <title>Comparative Genomics Reveals the Core Gene Toolbox for the Fungus-Insect Symbiosis.</title>
        <authorList>
            <person name="Wang Y."/>
            <person name="Stata M."/>
            <person name="Wang W."/>
            <person name="Stajich J.E."/>
            <person name="White M.M."/>
            <person name="Moncalvo J.M."/>
        </authorList>
    </citation>
    <scope>NUCLEOTIDE SEQUENCE [LARGE SCALE GENOMIC DNA]</scope>
    <source>
        <strain evidence="14 15">AUS-77-4</strain>
    </source>
</reference>
<dbReference type="InterPro" id="IPR029044">
    <property type="entry name" value="Nucleotide-diphossugar_trans"/>
</dbReference>
<keyword evidence="5 11" id="KW-0808">Transferase</keyword>
<dbReference type="EC" id="2.4.1.16" evidence="2 11"/>
<dbReference type="Proteomes" id="UP000245699">
    <property type="component" value="Unassembled WGS sequence"/>
</dbReference>
<accession>A0A2T9YCX9</accession>
<dbReference type="InterPro" id="IPR013616">
    <property type="entry name" value="Chitin_synth_N"/>
</dbReference>
<comment type="catalytic activity">
    <reaction evidence="11">
        <text>[(1-&gt;4)-N-acetyl-beta-D-glucosaminyl](n) + UDP-N-acetyl-alpha-D-glucosamine = [(1-&gt;4)-N-acetyl-beta-D-glucosaminyl](n+1) + UDP + H(+)</text>
        <dbReference type="Rhea" id="RHEA:16637"/>
        <dbReference type="Rhea" id="RHEA-COMP:9593"/>
        <dbReference type="Rhea" id="RHEA-COMP:9595"/>
        <dbReference type="ChEBI" id="CHEBI:15378"/>
        <dbReference type="ChEBI" id="CHEBI:17029"/>
        <dbReference type="ChEBI" id="CHEBI:57705"/>
        <dbReference type="ChEBI" id="CHEBI:58223"/>
        <dbReference type="EC" id="2.4.1.16"/>
    </reaction>
</comment>
<comment type="caution">
    <text evidence="14">The sequence shown here is derived from an EMBL/GenBank/DDBJ whole genome shotgun (WGS) entry which is preliminary data.</text>
</comment>
<proteinExistence type="inferred from homology"/>
<evidence type="ECO:0000256" key="11">
    <source>
        <dbReference type="RuleBase" id="RU366040"/>
    </source>
</evidence>
<dbReference type="GO" id="GO:0005886">
    <property type="term" value="C:plasma membrane"/>
    <property type="evidence" value="ECO:0007669"/>
    <property type="project" value="UniProtKB-SubCell"/>
</dbReference>
<feature type="transmembrane region" description="Helical" evidence="11">
    <location>
        <begin position="735"/>
        <end position="760"/>
    </location>
</feature>
<keyword evidence="15" id="KW-1185">Reference proteome</keyword>
<keyword evidence="7 11" id="KW-1133">Transmembrane helix</keyword>
<feature type="region of interest" description="Disordered" evidence="12">
    <location>
        <begin position="69"/>
        <end position="110"/>
    </location>
</feature>
<feature type="transmembrane region" description="Helical" evidence="11">
    <location>
        <begin position="949"/>
        <end position="973"/>
    </location>
</feature>
<dbReference type="PANTHER" id="PTHR22914">
    <property type="entry name" value="CHITIN SYNTHASE"/>
    <property type="match status" value="1"/>
</dbReference>
<keyword evidence="9 11" id="KW-0961">Cell wall biogenesis/degradation</keyword>
<evidence type="ECO:0000256" key="9">
    <source>
        <dbReference type="ARBA" id="ARBA00023316"/>
    </source>
</evidence>
<evidence type="ECO:0000256" key="10">
    <source>
        <dbReference type="ARBA" id="ARBA00024009"/>
    </source>
</evidence>
<evidence type="ECO:0000256" key="6">
    <source>
        <dbReference type="ARBA" id="ARBA00022692"/>
    </source>
</evidence>
<feature type="transmembrane region" description="Helical" evidence="11">
    <location>
        <begin position="812"/>
        <end position="829"/>
    </location>
</feature>
<dbReference type="STRING" id="61424.A0A2T9YCX9"/>
<evidence type="ECO:0000259" key="13">
    <source>
        <dbReference type="Pfam" id="PF08407"/>
    </source>
</evidence>
<dbReference type="GO" id="GO:0004100">
    <property type="term" value="F:chitin synthase activity"/>
    <property type="evidence" value="ECO:0007669"/>
    <property type="project" value="UniProtKB-UniRule"/>
</dbReference>
<dbReference type="CDD" id="cd04190">
    <property type="entry name" value="Chitin_synth_C"/>
    <property type="match status" value="1"/>
</dbReference>
<feature type="compositionally biased region" description="Polar residues" evidence="12">
    <location>
        <begin position="93"/>
        <end position="106"/>
    </location>
</feature>
<dbReference type="GO" id="GO:0006031">
    <property type="term" value="P:chitin biosynthetic process"/>
    <property type="evidence" value="ECO:0007669"/>
    <property type="project" value="UniProtKB-UniRule"/>
</dbReference>
<keyword evidence="4 11" id="KW-0328">Glycosyltransferase</keyword>
<feature type="transmembrane region" description="Helical" evidence="11">
    <location>
        <begin position="698"/>
        <end position="723"/>
    </location>
</feature>
<sequence length="980" mass="112268">MNNKKRTNIGKEDSYEMLSKNNPRRRESPPPQIIPEQFQKLNNSDANILQPDPRYQQYYQDDQEHYQDNHQYQNNPNVYPEDQYENEDEYSHYHSQQNATSANQSYGYRGTEHDNINNPGYDYNDMSYGMGEQGYYGQPAPPILPGHSGYDRPLPLPGQFIHRTETPSEHNFDLREPMSVGDFNQSEASYNQSYEPKAPIDPRLMPQVNPELSNLYDVSNAPPIDSRRYQAYQEQRMRHLKQVELTSGNLVVDCPVPQKVLKAGKYQSGQEFTHMRYTACTCDPNEFMNEKYTLRPVVYGRGTEIFAVLTMYNEDLELFSRTFKSMVKNIAHLSSRSRSRTWGADSWKKVVICIVSDGRKKINERVLNALGVMGVYQEGVMQNSVSGKPVEAHIFEYTTQIYIDGDMKIVGPEKGFPPVQVLFCLKEKNAKKINSHRWFFNAFSPLLNPNVCVLIDVGTKPSGTSIYHLWKAFDKDSSVAGACGEICVDTGSGCTELMNPLVAAQNFEYKMSNILDKPLESVFGYISVLPGAFSAYRYLALQNTTPTEGPLSAYFKGELMHTAEGTGGIFEANMYLAEDRILCFELVAKRGKNYVLKYVKSAKAVTDVPDNLPELISQRRRWLNGSFFAMFYAIFHWYRMFSTGHNILRKLLLMFEFVYQTISMVFTWFALANFYLAYYFLAESITPATGNPVSKDPFFGAGGVVVDVIRILYILALITIFILAMGNRPQGSKFIYGFSVFVFALIMVVITYIVIFRIVYTVQNTNFDTVNVLKDTYFRDIVISTAATYGIYILASVIYLEPWHMVTSFLQYILWLPSSINILMVYAFCNVHDVSWGTKGDTSVSNDLGHAKIEKGKDGVEFAHIKVAMDEKDVNSNYEGFLTFLSKPVKKEKEKRDASTKKEDSNKMFRTNLVLFWTFSNLLLVMMLSSKWFNRYLISHGGSTVFNPYLTFIFWSVAILSAIRFIGSMFYIIPHYLFRF</sequence>
<evidence type="ECO:0000256" key="3">
    <source>
        <dbReference type="ARBA" id="ARBA00022475"/>
    </source>
</evidence>
<dbReference type="OrthoDB" id="26569at2759"/>
<keyword evidence="8 11" id="KW-0472">Membrane</keyword>
<feature type="transmembrane region" description="Helical" evidence="11">
    <location>
        <begin position="911"/>
        <end position="929"/>
    </location>
</feature>
<feature type="domain" description="Chitin synthase N-terminal" evidence="13">
    <location>
        <begin position="240"/>
        <end position="304"/>
    </location>
</feature>
<dbReference type="InterPro" id="IPR004835">
    <property type="entry name" value="Chitin_synth"/>
</dbReference>
<protein>
    <recommendedName>
        <fullName evidence="2 11">Chitin synthase</fullName>
        <ecNumber evidence="2 11">2.4.1.16</ecNumber>
    </recommendedName>
</protein>
<evidence type="ECO:0000256" key="8">
    <source>
        <dbReference type="ARBA" id="ARBA00023136"/>
    </source>
</evidence>
<keyword evidence="3 11" id="KW-1003">Cell membrane</keyword>
<evidence type="ECO:0000256" key="4">
    <source>
        <dbReference type="ARBA" id="ARBA00022676"/>
    </source>
</evidence>
<dbReference type="Pfam" id="PF01644">
    <property type="entry name" value="Chitin_synth_1"/>
    <property type="match status" value="1"/>
</dbReference>
<dbReference type="Pfam" id="PF08407">
    <property type="entry name" value="Chitin_synth_1N"/>
    <property type="match status" value="1"/>
</dbReference>
<evidence type="ECO:0000313" key="15">
    <source>
        <dbReference type="Proteomes" id="UP000245699"/>
    </source>
</evidence>
<evidence type="ECO:0000256" key="7">
    <source>
        <dbReference type="ARBA" id="ARBA00022989"/>
    </source>
</evidence>
<dbReference type="GO" id="GO:0030428">
    <property type="term" value="C:cell septum"/>
    <property type="evidence" value="ECO:0007669"/>
    <property type="project" value="TreeGrafter"/>
</dbReference>
<keyword evidence="6 11" id="KW-0812">Transmembrane</keyword>